<evidence type="ECO:0000256" key="3">
    <source>
        <dbReference type="ARBA" id="ARBA00022691"/>
    </source>
</evidence>
<dbReference type="SUPFAM" id="SSF53335">
    <property type="entry name" value="S-adenosyl-L-methionine-dependent methyltransferases"/>
    <property type="match status" value="1"/>
</dbReference>
<proteinExistence type="predicted"/>
<dbReference type="InterPro" id="IPR016461">
    <property type="entry name" value="COMT-like"/>
</dbReference>
<evidence type="ECO:0000256" key="1">
    <source>
        <dbReference type="ARBA" id="ARBA00022603"/>
    </source>
</evidence>
<evidence type="ECO:0000256" key="2">
    <source>
        <dbReference type="ARBA" id="ARBA00022679"/>
    </source>
</evidence>
<dbReference type="GO" id="GO:0008171">
    <property type="term" value="F:O-methyltransferase activity"/>
    <property type="evidence" value="ECO:0007669"/>
    <property type="project" value="InterPro"/>
</dbReference>
<dbReference type="Gene3D" id="3.40.50.150">
    <property type="entry name" value="Vaccinia Virus protein VP39"/>
    <property type="match status" value="1"/>
</dbReference>
<keyword evidence="2" id="KW-0808">Transferase</keyword>
<feature type="domain" description="O-methyltransferase C-terminal" evidence="4">
    <location>
        <begin position="86"/>
        <end position="192"/>
    </location>
</feature>
<organism evidence="5 6">
    <name type="scientific">Aristolochia fimbriata</name>
    <name type="common">White veined hardy Dutchman's pipe vine</name>
    <dbReference type="NCBI Taxonomy" id="158543"/>
    <lineage>
        <taxon>Eukaryota</taxon>
        <taxon>Viridiplantae</taxon>
        <taxon>Streptophyta</taxon>
        <taxon>Embryophyta</taxon>
        <taxon>Tracheophyta</taxon>
        <taxon>Spermatophyta</taxon>
        <taxon>Magnoliopsida</taxon>
        <taxon>Magnoliidae</taxon>
        <taxon>Piperales</taxon>
        <taxon>Aristolochiaceae</taxon>
        <taxon>Aristolochia</taxon>
    </lineage>
</organism>
<dbReference type="InterPro" id="IPR029063">
    <property type="entry name" value="SAM-dependent_MTases_sf"/>
</dbReference>
<evidence type="ECO:0000313" key="5">
    <source>
        <dbReference type="EMBL" id="KAG9439519.1"/>
    </source>
</evidence>
<gene>
    <name evidence="5" type="ORF">H6P81_019684</name>
</gene>
<sequence length="235" mass="25811">MTGAISEKNNDQFGDCLSGLGLSTFICTSMSLKAAIKLRGGDADGKRVYYGLSSWASTLEPHGADGISSAAHYLLPTNEAMVAAMHRLEDAVLERGAVPFQKVHGETIFEFAERDAGFGKVFHNAMSHASAMAMAKAFEVYDGFEKATEIVDVGGGVGTCLSMIVSKYPHVWGINYDLPYVVADAPKFPVPKMESERDSFVFELRRQSNLWSWNQFRTAINSNPFLIFRASFCRV</sequence>
<keyword evidence="3" id="KW-0949">S-adenosyl-L-methionine</keyword>
<dbReference type="PANTHER" id="PTHR11746">
    <property type="entry name" value="O-METHYLTRANSFERASE"/>
    <property type="match status" value="1"/>
</dbReference>
<comment type="caution">
    <text evidence="5">The sequence shown here is derived from an EMBL/GenBank/DDBJ whole genome shotgun (WGS) entry which is preliminary data.</text>
</comment>
<keyword evidence="1" id="KW-0489">Methyltransferase</keyword>
<dbReference type="Proteomes" id="UP000825729">
    <property type="component" value="Unassembled WGS sequence"/>
</dbReference>
<accession>A0AAV7DSM4</accession>
<evidence type="ECO:0000259" key="4">
    <source>
        <dbReference type="Pfam" id="PF00891"/>
    </source>
</evidence>
<dbReference type="AlphaFoldDB" id="A0AAV7DSM4"/>
<dbReference type="Pfam" id="PF00891">
    <property type="entry name" value="Methyltransf_2"/>
    <property type="match status" value="1"/>
</dbReference>
<dbReference type="GO" id="GO:0032259">
    <property type="term" value="P:methylation"/>
    <property type="evidence" value="ECO:0007669"/>
    <property type="project" value="UniProtKB-KW"/>
</dbReference>
<evidence type="ECO:0000313" key="6">
    <source>
        <dbReference type="Proteomes" id="UP000825729"/>
    </source>
</evidence>
<protein>
    <recommendedName>
        <fullName evidence="4">O-methyltransferase C-terminal domain-containing protein</fullName>
    </recommendedName>
</protein>
<dbReference type="InterPro" id="IPR001077">
    <property type="entry name" value="COMT_C"/>
</dbReference>
<reference evidence="5 6" key="1">
    <citation type="submission" date="2021-07" db="EMBL/GenBank/DDBJ databases">
        <title>The Aristolochia fimbriata genome: insights into angiosperm evolution, floral development and chemical biosynthesis.</title>
        <authorList>
            <person name="Jiao Y."/>
        </authorList>
    </citation>
    <scope>NUCLEOTIDE SEQUENCE [LARGE SCALE GENOMIC DNA]</scope>
    <source>
        <strain evidence="5">IBCAS-2021</strain>
        <tissue evidence="5">Leaf</tissue>
    </source>
</reference>
<keyword evidence="6" id="KW-1185">Reference proteome</keyword>
<name>A0AAV7DSM4_ARIFI</name>
<dbReference type="EMBL" id="JAINDJ010000008">
    <property type="protein sequence ID" value="KAG9439519.1"/>
    <property type="molecule type" value="Genomic_DNA"/>
</dbReference>
<dbReference type="PROSITE" id="PS51683">
    <property type="entry name" value="SAM_OMT_II"/>
    <property type="match status" value="1"/>
</dbReference>